<evidence type="ECO:0000256" key="1">
    <source>
        <dbReference type="ARBA" id="ARBA00004651"/>
    </source>
</evidence>
<keyword evidence="8" id="KW-0769">Symport</keyword>
<feature type="transmembrane region" description="Helical" evidence="8">
    <location>
        <begin position="97"/>
        <end position="118"/>
    </location>
</feature>
<evidence type="ECO:0000256" key="6">
    <source>
        <dbReference type="ARBA" id="ARBA00022989"/>
    </source>
</evidence>
<comment type="similarity">
    <text evidence="2 8">Belongs to the alanine or glycine:cation symporter (AGCS) (TC 2.A.25) family.</text>
</comment>
<feature type="transmembrane region" description="Helical" evidence="8">
    <location>
        <begin position="146"/>
        <end position="164"/>
    </location>
</feature>
<dbReference type="PANTHER" id="PTHR30330:SF14">
    <property type="entry name" value="SODIUM_AMINO ACID (ALANINE) SYMPORTER"/>
    <property type="match status" value="1"/>
</dbReference>
<gene>
    <name evidence="9" type="ORF">C8E03_10228</name>
    <name evidence="10" type="ORF">CG710_007170</name>
</gene>
<dbReference type="EMBL" id="QICS01000002">
    <property type="protein sequence ID" value="PXV93262.1"/>
    <property type="molecule type" value="Genomic_DNA"/>
</dbReference>
<comment type="subcellular location">
    <subcellularLocation>
        <location evidence="1 8">Cell membrane</location>
        <topology evidence="1 8">Multi-pass membrane protein</topology>
    </subcellularLocation>
</comment>
<dbReference type="InterPro" id="IPR001463">
    <property type="entry name" value="Na/Ala_symport"/>
</dbReference>
<evidence type="ECO:0000313" key="11">
    <source>
        <dbReference type="Proteomes" id="UP000216411"/>
    </source>
</evidence>
<evidence type="ECO:0000256" key="7">
    <source>
        <dbReference type="ARBA" id="ARBA00023136"/>
    </source>
</evidence>
<sequence>MKSVTDFLLWLDNLIWGLPMIIILVGTGIYLSIRFRFTYQKKFLFHFKNTYAKMFKKAEGEGTVSGFAAACTALANTIGTGNISGVATAIVSGGPGAVVWMWFSAFFGMSIKACEIIIGQRYRQKYEKSMDEYVCDRSFVMKNAFGWNKGAIVLAVFCLLFGPWTCCVQTEAVTSSIKEGFGVAPWITVIIIGITCFLTIVGGLRRISGFMEKVVPIMAVLYVLAGLGIIILNIKQLPEVVVLIVRSAFTPTAAVGGFAGATVRDAIQYGVARGLYSNDAGTGYGIIAHASAKTDHPVRQSSWGWGEIFLDTIVICSITAFTILSTNSYIDSEATSGALTTIAFKAAYGNYGGMAISIAIAIFAWTTIIGMYYACEKSVNYALGDTKVNKFAMPIYMIYYLIPCLFFYNIKADVLWAFTDILTAAYVIITLIFIYAKRKEIFRLFDDFWYRFLPAQKRGENPPPVMFHAGKEK</sequence>
<evidence type="ECO:0000256" key="5">
    <source>
        <dbReference type="ARBA" id="ARBA00022692"/>
    </source>
</evidence>
<dbReference type="Proteomes" id="UP000247523">
    <property type="component" value="Unassembled WGS sequence"/>
</dbReference>
<reference evidence="10 11" key="1">
    <citation type="journal article" date="2017" name="Genome Announc.">
        <title>Draft Genome Sequence of a Sporulating and Motile Strain of Lachnotalea glycerini Isolated from Water in Quebec City, Canada.</title>
        <authorList>
            <person name="Maheux A.F."/>
            <person name="Boudreau D.K."/>
            <person name="Berube E."/>
            <person name="Boissinot M."/>
            <person name="Raymond F."/>
            <person name="Brodeur S."/>
            <person name="Corbeil J."/>
            <person name="Isabel S."/>
            <person name="Omar R.F."/>
            <person name="Bergeron M.G."/>
        </authorList>
    </citation>
    <scope>NUCLEOTIDE SEQUENCE [LARGE SCALE GENOMIC DNA]</scope>
    <source>
        <strain evidence="10 11">CCRI-19302</strain>
    </source>
</reference>
<organism evidence="9 12">
    <name type="scientific">Lachnotalea glycerini</name>
    <dbReference type="NCBI Taxonomy" id="1763509"/>
    <lineage>
        <taxon>Bacteria</taxon>
        <taxon>Bacillati</taxon>
        <taxon>Bacillota</taxon>
        <taxon>Clostridia</taxon>
        <taxon>Lachnospirales</taxon>
        <taxon>Lachnospiraceae</taxon>
        <taxon>Lachnotalea</taxon>
    </lineage>
</organism>
<feature type="transmembrane region" description="Helical" evidence="8">
    <location>
        <begin position="214"/>
        <end position="234"/>
    </location>
</feature>
<proteinExistence type="inferred from homology"/>
<dbReference type="GO" id="GO:0005283">
    <property type="term" value="F:amino acid:sodium symporter activity"/>
    <property type="evidence" value="ECO:0007669"/>
    <property type="project" value="InterPro"/>
</dbReference>
<dbReference type="EMBL" id="NOKA02000008">
    <property type="protein sequence ID" value="RDY31918.1"/>
    <property type="molecule type" value="Genomic_DNA"/>
</dbReference>
<keyword evidence="3 8" id="KW-0813">Transport</keyword>
<evidence type="ECO:0000256" key="3">
    <source>
        <dbReference type="ARBA" id="ARBA00022448"/>
    </source>
</evidence>
<dbReference type="GO" id="GO:0005886">
    <property type="term" value="C:plasma membrane"/>
    <property type="evidence" value="ECO:0007669"/>
    <property type="project" value="UniProtKB-SubCell"/>
</dbReference>
<reference evidence="9 12" key="2">
    <citation type="submission" date="2018-05" db="EMBL/GenBank/DDBJ databases">
        <title>Genomic Encyclopedia of Type Strains, Phase IV (KMG-IV): sequencing the most valuable type-strain genomes for metagenomic binning, comparative biology and taxonomic classification.</title>
        <authorList>
            <person name="Goeker M."/>
        </authorList>
    </citation>
    <scope>NUCLEOTIDE SEQUENCE [LARGE SCALE GENOMIC DNA]</scope>
    <source>
        <strain evidence="9 12">DSM 28816</strain>
    </source>
</reference>
<reference evidence="10" key="3">
    <citation type="submission" date="2018-07" db="EMBL/GenBank/DDBJ databases">
        <authorList>
            <person name="Quirk P.G."/>
            <person name="Krulwich T.A."/>
        </authorList>
    </citation>
    <scope>NUCLEOTIDE SEQUENCE</scope>
    <source>
        <strain evidence="10">CCRI-19302</strain>
    </source>
</reference>
<name>A0A255INK5_9FIRM</name>
<evidence type="ECO:0000313" key="10">
    <source>
        <dbReference type="EMBL" id="RDY31918.1"/>
    </source>
</evidence>
<keyword evidence="5 8" id="KW-0812">Transmembrane</keyword>
<evidence type="ECO:0000313" key="12">
    <source>
        <dbReference type="Proteomes" id="UP000247523"/>
    </source>
</evidence>
<dbReference type="RefSeq" id="WP_094376367.1">
    <property type="nucleotide sequence ID" value="NZ_NOKA02000008.1"/>
</dbReference>
<feature type="transmembrane region" description="Helical" evidence="8">
    <location>
        <begin position="414"/>
        <end position="436"/>
    </location>
</feature>
<dbReference type="OrthoDB" id="9804874at2"/>
<feature type="transmembrane region" description="Helical" evidence="8">
    <location>
        <begin position="240"/>
        <end position="263"/>
    </location>
</feature>
<keyword evidence="6 8" id="KW-1133">Transmembrane helix</keyword>
<feature type="transmembrane region" description="Helical" evidence="8">
    <location>
        <begin position="14"/>
        <end position="33"/>
    </location>
</feature>
<evidence type="ECO:0000256" key="2">
    <source>
        <dbReference type="ARBA" id="ARBA00009261"/>
    </source>
</evidence>
<comment type="caution">
    <text evidence="9">The sequence shown here is derived from an EMBL/GenBank/DDBJ whole genome shotgun (WGS) entry which is preliminary data.</text>
</comment>
<dbReference type="PRINTS" id="PR00175">
    <property type="entry name" value="NAALASMPORT"/>
</dbReference>
<evidence type="ECO:0000256" key="8">
    <source>
        <dbReference type="RuleBase" id="RU363064"/>
    </source>
</evidence>
<keyword evidence="4 8" id="KW-1003">Cell membrane</keyword>
<dbReference type="NCBIfam" id="TIGR00835">
    <property type="entry name" value="agcS"/>
    <property type="match status" value="1"/>
</dbReference>
<evidence type="ECO:0000256" key="4">
    <source>
        <dbReference type="ARBA" id="ARBA00022475"/>
    </source>
</evidence>
<feature type="transmembrane region" description="Helical" evidence="8">
    <location>
        <begin position="184"/>
        <end position="202"/>
    </location>
</feature>
<keyword evidence="7 8" id="KW-0472">Membrane</keyword>
<dbReference type="Proteomes" id="UP000216411">
    <property type="component" value="Unassembled WGS sequence"/>
</dbReference>
<feature type="transmembrane region" description="Helical" evidence="8">
    <location>
        <begin position="64"/>
        <end position="91"/>
    </location>
</feature>
<feature type="transmembrane region" description="Helical" evidence="8">
    <location>
        <begin position="391"/>
        <end position="408"/>
    </location>
</feature>
<accession>A0A255INK5</accession>
<protein>
    <submittedName>
        <fullName evidence="9">AGCS family alanine or glycine:cation symporter</fullName>
    </submittedName>
    <submittedName>
        <fullName evidence="10">Sodium:alanine symporter family protein</fullName>
    </submittedName>
</protein>
<dbReference type="PANTHER" id="PTHR30330">
    <property type="entry name" value="AGSS FAMILY TRANSPORTER, SODIUM-ALANINE"/>
    <property type="match status" value="1"/>
</dbReference>
<feature type="transmembrane region" description="Helical" evidence="8">
    <location>
        <begin position="308"/>
        <end position="330"/>
    </location>
</feature>
<feature type="transmembrane region" description="Helical" evidence="8">
    <location>
        <begin position="350"/>
        <end position="375"/>
    </location>
</feature>
<evidence type="ECO:0000313" key="9">
    <source>
        <dbReference type="EMBL" id="PXV93262.1"/>
    </source>
</evidence>
<dbReference type="AlphaFoldDB" id="A0A255INK5"/>
<dbReference type="Pfam" id="PF01235">
    <property type="entry name" value="Na_Ala_symp"/>
    <property type="match status" value="1"/>
</dbReference>
<keyword evidence="11" id="KW-1185">Reference proteome</keyword>
<dbReference type="Gene3D" id="1.20.1740.10">
    <property type="entry name" value="Amino acid/polyamine transporter I"/>
    <property type="match status" value="1"/>
</dbReference>